<name>A0A0A9EH58_ARUDO</name>
<dbReference type="AlphaFoldDB" id="A0A0A9EH58"/>
<dbReference type="EMBL" id="GBRH01199537">
    <property type="protein sequence ID" value="JAD98358.1"/>
    <property type="molecule type" value="Transcribed_RNA"/>
</dbReference>
<protein>
    <submittedName>
        <fullName evidence="2">Uncharacterized protein</fullName>
    </submittedName>
</protein>
<evidence type="ECO:0000256" key="1">
    <source>
        <dbReference type="SAM" id="MobiDB-lite"/>
    </source>
</evidence>
<proteinExistence type="predicted"/>
<evidence type="ECO:0000313" key="2">
    <source>
        <dbReference type="EMBL" id="JAD98358.1"/>
    </source>
</evidence>
<reference evidence="2" key="2">
    <citation type="journal article" date="2015" name="Data Brief">
        <title>Shoot transcriptome of the giant reed, Arundo donax.</title>
        <authorList>
            <person name="Barrero R.A."/>
            <person name="Guerrero F.D."/>
            <person name="Moolhuijzen P."/>
            <person name="Goolsby J.A."/>
            <person name="Tidwell J."/>
            <person name="Bellgard S.E."/>
            <person name="Bellgard M.I."/>
        </authorList>
    </citation>
    <scope>NUCLEOTIDE SEQUENCE</scope>
    <source>
        <tissue evidence="2">Shoot tissue taken approximately 20 cm above the soil surface</tissue>
    </source>
</reference>
<feature type="region of interest" description="Disordered" evidence="1">
    <location>
        <begin position="7"/>
        <end position="28"/>
    </location>
</feature>
<sequence length="28" mass="3363">MLLLKLLSKKSRTTSPSNHRYVEQVNYR</sequence>
<reference evidence="2" key="1">
    <citation type="submission" date="2014-09" db="EMBL/GenBank/DDBJ databases">
        <authorList>
            <person name="Magalhaes I.L.F."/>
            <person name="Oliveira U."/>
            <person name="Santos F.R."/>
            <person name="Vidigal T.H.D.A."/>
            <person name="Brescovit A.D."/>
            <person name="Santos A.J."/>
        </authorList>
    </citation>
    <scope>NUCLEOTIDE SEQUENCE</scope>
    <source>
        <tissue evidence="2">Shoot tissue taken approximately 20 cm above the soil surface</tissue>
    </source>
</reference>
<organism evidence="2">
    <name type="scientific">Arundo donax</name>
    <name type="common">Giant reed</name>
    <name type="synonym">Donax arundinaceus</name>
    <dbReference type="NCBI Taxonomy" id="35708"/>
    <lineage>
        <taxon>Eukaryota</taxon>
        <taxon>Viridiplantae</taxon>
        <taxon>Streptophyta</taxon>
        <taxon>Embryophyta</taxon>
        <taxon>Tracheophyta</taxon>
        <taxon>Spermatophyta</taxon>
        <taxon>Magnoliopsida</taxon>
        <taxon>Liliopsida</taxon>
        <taxon>Poales</taxon>
        <taxon>Poaceae</taxon>
        <taxon>PACMAD clade</taxon>
        <taxon>Arundinoideae</taxon>
        <taxon>Arundineae</taxon>
        <taxon>Arundo</taxon>
    </lineage>
</organism>
<accession>A0A0A9EH58</accession>